<reference evidence="2" key="1">
    <citation type="submission" date="2025-08" db="UniProtKB">
        <authorList>
            <consortium name="RefSeq"/>
        </authorList>
    </citation>
    <scope>IDENTIFICATION</scope>
</reference>
<organism evidence="1 2">
    <name type="scientific">Dioscorea cayennensis subsp. rotundata</name>
    <name type="common">White Guinea yam</name>
    <name type="synonym">Dioscorea rotundata</name>
    <dbReference type="NCBI Taxonomy" id="55577"/>
    <lineage>
        <taxon>Eukaryota</taxon>
        <taxon>Viridiplantae</taxon>
        <taxon>Streptophyta</taxon>
        <taxon>Embryophyta</taxon>
        <taxon>Tracheophyta</taxon>
        <taxon>Spermatophyta</taxon>
        <taxon>Magnoliopsida</taxon>
        <taxon>Liliopsida</taxon>
        <taxon>Dioscoreales</taxon>
        <taxon>Dioscoreaceae</taxon>
        <taxon>Dioscorea</taxon>
    </lineage>
</organism>
<dbReference type="GeneID" id="120263100"/>
<accession>A0AB40BJ27</accession>
<gene>
    <name evidence="2" type="primary">LOC120263100</name>
</gene>
<dbReference type="Proteomes" id="UP001515500">
    <property type="component" value="Chromosome 6"/>
</dbReference>
<proteinExistence type="predicted"/>
<evidence type="ECO:0000313" key="1">
    <source>
        <dbReference type="Proteomes" id="UP001515500"/>
    </source>
</evidence>
<sequence length="133" mass="14669">MSGQEVFIFGSFTEEESRFFQNQSAMTNVDQTEKICLQFGSLSFAFESTVKGSSAKADDKADITQACELVAKSSASKNGTGAISKALHKIPQSKVNESPNGSLFHTDIIEKLRRILLILVHQVYLDLRIILLI</sequence>
<dbReference type="RefSeq" id="XP_039126943.1">
    <property type="nucleotide sequence ID" value="XM_039271009.1"/>
</dbReference>
<protein>
    <submittedName>
        <fullName evidence="2">Uncharacterized protein LOC120263100</fullName>
    </submittedName>
</protein>
<dbReference type="AlphaFoldDB" id="A0AB40BJ27"/>
<evidence type="ECO:0000313" key="2">
    <source>
        <dbReference type="RefSeq" id="XP_039126943.1"/>
    </source>
</evidence>
<name>A0AB40BJ27_DIOCR</name>
<keyword evidence="1" id="KW-1185">Reference proteome</keyword>